<proteinExistence type="predicted"/>
<dbReference type="Gene3D" id="3.90.180.10">
    <property type="entry name" value="Medium-chain alcohol dehydrogenases, catalytic domain"/>
    <property type="match status" value="1"/>
</dbReference>
<comment type="cofactor">
    <cofactor evidence="1">
        <name>Zn(2+)</name>
        <dbReference type="ChEBI" id="CHEBI:29105"/>
    </cofactor>
</comment>
<dbReference type="PANTHER" id="PTHR42683">
    <property type="entry name" value="ALDEHYDE REDUCTASE"/>
    <property type="match status" value="1"/>
</dbReference>
<dbReference type="HOGENOM" id="CLU_026673_20_2_1"/>
<dbReference type="InterPro" id="IPR011032">
    <property type="entry name" value="GroES-like_sf"/>
</dbReference>
<dbReference type="CDD" id="cd05283">
    <property type="entry name" value="CAD1"/>
    <property type="match status" value="1"/>
</dbReference>
<organism evidence="6">
    <name type="scientific">Cryptococcus bacillisporus CA1280</name>
    <dbReference type="NCBI Taxonomy" id="1296109"/>
    <lineage>
        <taxon>Eukaryota</taxon>
        <taxon>Fungi</taxon>
        <taxon>Dikarya</taxon>
        <taxon>Basidiomycota</taxon>
        <taxon>Agaricomycotina</taxon>
        <taxon>Tremellomycetes</taxon>
        <taxon>Tremellales</taxon>
        <taxon>Cryptococcaceae</taxon>
        <taxon>Cryptococcus</taxon>
        <taxon>Cryptococcus gattii species complex</taxon>
    </lineage>
</organism>
<evidence type="ECO:0000256" key="2">
    <source>
        <dbReference type="ARBA" id="ARBA00022723"/>
    </source>
</evidence>
<keyword evidence="4" id="KW-0560">Oxidoreductase</keyword>
<dbReference type="InterPro" id="IPR020843">
    <property type="entry name" value="ER"/>
</dbReference>
<dbReference type="Gene3D" id="3.40.50.720">
    <property type="entry name" value="NAD(P)-binding Rossmann-like Domain"/>
    <property type="match status" value="1"/>
</dbReference>
<reference evidence="6" key="1">
    <citation type="submission" date="2015-01" db="EMBL/GenBank/DDBJ databases">
        <title>The Genome Sequence of Cryptococcus gattii CA1280.</title>
        <authorList>
            <consortium name="The Broad Institute Genomics Platform"/>
            <person name="Cuomo C."/>
            <person name="Litvintseva A."/>
            <person name="Chen Y."/>
            <person name="Heitman J."/>
            <person name="Sun S."/>
            <person name="Springer D."/>
            <person name="Dromer F."/>
            <person name="Young S."/>
            <person name="Zeng Q."/>
            <person name="Gargeya S."/>
            <person name="Abouelleil A."/>
            <person name="Alvarado L."/>
            <person name="Chapman S.B."/>
            <person name="Gainer-Dewar J."/>
            <person name="Goldberg J."/>
            <person name="Griggs A."/>
            <person name="Gujja S."/>
            <person name="Hansen M."/>
            <person name="Howarth C."/>
            <person name="Imamovic A."/>
            <person name="Larimer J."/>
            <person name="Murphy C."/>
            <person name="Naylor J."/>
            <person name="Pearson M."/>
            <person name="Priest M."/>
            <person name="Roberts A."/>
            <person name="Saif S."/>
            <person name="Shea T."/>
            <person name="Sykes S."/>
            <person name="Wortman J."/>
            <person name="Nusbaum C."/>
            <person name="Birren B."/>
        </authorList>
    </citation>
    <scope>NUCLEOTIDE SEQUENCE [LARGE SCALE GENOMIC DNA]</scope>
    <source>
        <strain evidence="6">CA1280</strain>
    </source>
</reference>
<dbReference type="InterPro" id="IPR036291">
    <property type="entry name" value="NAD(P)-bd_dom_sf"/>
</dbReference>
<keyword evidence="3" id="KW-0862">Zinc</keyword>
<dbReference type="Pfam" id="PF00107">
    <property type="entry name" value="ADH_zinc_N"/>
    <property type="match status" value="1"/>
</dbReference>
<dbReference type="AlphaFoldDB" id="A0A0D0TM08"/>
<sequence>MSDETTSEPAFEGWGATDPKQWLGNMTLSPFKPKEWDEDDVDVKILYCGICASDTDSLKGAWGPLNSDPSEIVGHEIVGQVTRVGKNPANGLKVGQLVGIGPQSDSCGECQTCKNRKENYCSKPTYNFKNTPFHRGNGAGSMSRGGFAKYWRGPSRFAIPVPSGLDPAGAAPMMCGGITVFSPLEHWGAGTKAKDVGIVGIGGLGHFAVLFAKAMGARVTAISRSESKKEDALKLGASEYVATGDDIKKTAEAHAGTLDLIVCTANPEELPVTEYLPFLRPEGVFAFVGVSPKPIVVPGGPLIVGSLAIAGSNSGPPDGIARMLKFAADHNVKPWIKKWDMNDINGAMLSFNKGDPRYRYVLVNTDNGGEI</sequence>
<dbReference type="SMART" id="SM00829">
    <property type="entry name" value="PKS_ER"/>
    <property type="match status" value="1"/>
</dbReference>
<evidence type="ECO:0000256" key="1">
    <source>
        <dbReference type="ARBA" id="ARBA00001947"/>
    </source>
</evidence>
<dbReference type="InterPro" id="IPR047109">
    <property type="entry name" value="CAD-like"/>
</dbReference>
<keyword evidence="2" id="KW-0479">Metal-binding</keyword>
<dbReference type="Pfam" id="PF08240">
    <property type="entry name" value="ADH_N"/>
    <property type="match status" value="1"/>
</dbReference>
<dbReference type="FunFam" id="3.40.50.720:FF:000022">
    <property type="entry name" value="Cinnamyl alcohol dehydrogenase"/>
    <property type="match status" value="1"/>
</dbReference>
<feature type="domain" description="Enoyl reductase (ER)" evidence="5">
    <location>
        <begin position="24"/>
        <end position="362"/>
    </location>
</feature>
<dbReference type="InterPro" id="IPR013149">
    <property type="entry name" value="ADH-like_C"/>
</dbReference>
<dbReference type="InterPro" id="IPR013154">
    <property type="entry name" value="ADH-like_N"/>
</dbReference>
<accession>A0A0D0TM08</accession>
<dbReference type="GO" id="GO:0046872">
    <property type="term" value="F:metal ion binding"/>
    <property type="evidence" value="ECO:0007669"/>
    <property type="project" value="UniProtKB-KW"/>
</dbReference>
<evidence type="ECO:0000259" key="5">
    <source>
        <dbReference type="SMART" id="SM00829"/>
    </source>
</evidence>
<evidence type="ECO:0000256" key="3">
    <source>
        <dbReference type="ARBA" id="ARBA00022833"/>
    </source>
</evidence>
<dbReference type="EMBL" id="KN847979">
    <property type="protein sequence ID" value="KIR47672.1"/>
    <property type="molecule type" value="Genomic_DNA"/>
</dbReference>
<protein>
    <submittedName>
        <fullName evidence="6">Unplaced genomic scaffold supercont1.7, whole genome shotgun sequence</fullName>
    </submittedName>
</protein>
<name>A0A0D0TM08_CRYGA</name>
<dbReference type="GO" id="GO:0016616">
    <property type="term" value="F:oxidoreductase activity, acting on the CH-OH group of donors, NAD or NADP as acceptor"/>
    <property type="evidence" value="ECO:0007669"/>
    <property type="project" value="InterPro"/>
</dbReference>
<dbReference type="SUPFAM" id="SSF50129">
    <property type="entry name" value="GroES-like"/>
    <property type="match status" value="1"/>
</dbReference>
<dbReference type="SUPFAM" id="SSF51735">
    <property type="entry name" value="NAD(P)-binding Rossmann-fold domains"/>
    <property type="match status" value="1"/>
</dbReference>
<gene>
    <name evidence="6" type="ORF">I312_02819</name>
</gene>
<evidence type="ECO:0000313" key="6">
    <source>
        <dbReference type="EMBL" id="KIR47672.1"/>
    </source>
</evidence>
<dbReference type="OrthoDB" id="1879366at2759"/>
<evidence type="ECO:0000256" key="4">
    <source>
        <dbReference type="ARBA" id="ARBA00023002"/>
    </source>
</evidence>